<dbReference type="InterPro" id="IPR021268">
    <property type="entry name" value="DUF2845"/>
</dbReference>
<gene>
    <name evidence="2" type="ORF">PRZ03_00190</name>
</gene>
<evidence type="ECO:0000256" key="1">
    <source>
        <dbReference type="SAM" id="SignalP"/>
    </source>
</evidence>
<protein>
    <submittedName>
        <fullName evidence="2">DUF2845 domain-containing protein</fullName>
    </submittedName>
</protein>
<sequence length="124" mass="14094">MKSKPVLVAAILALSLFTHAPSAWAFRCNSYIIDAGLHKAEVLKKCGPPSTRDVRLERRIIRVREYQQATTRQAGAIGNSVEVEREIQVSIEEWVYNFGPQQFMQLLIFEDGRLKSVQDLDYGN</sequence>
<dbReference type="RefSeq" id="WP_273598477.1">
    <property type="nucleotide sequence ID" value="NZ_JAQQXT010000001.1"/>
</dbReference>
<name>A0ABT5K7P1_9BURK</name>
<evidence type="ECO:0000313" key="3">
    <source>
        <dbReference type="Proteomes" id="UP001221189"/>
    </source>
</evidence>
<dbReference type="Proteomes" id="UP001221189">
    <property type="component" value="Unassembled WGS sequence"/>
</dbReference>
<proteinExistence type="predicted"/>
<feature type="signal peptide" evidence="1">
    <location>
        <begin position="1"/>
        <end position="25"/>
    </location>
</feature>
<feature type="chain" id="PRO_5045096040" evidence="1">
    <location>
        <begin position="26"/>
        <end position="124"/>
    </location>
</feature>
<keyword evidence="3" id="KW-1185">Reference proteome</keyword>
<comment type="caution">
    <text evidence="2">The sequence shown here is derived from an EMBL/GenBank/DDBJ whole genome shotgun (WGS) entry which is preliminary data.</text>
</comment>
<dbReference type="Pfam" id="PF11006">
    <property type="entry name" value="DUF2845"/>
    <property type="match status" value="1"/>
</dbReference>
<dbReference type="EMBL" id="JAQQXT010000001">
    <property type="protein sequence ID" value="MDC8769970.1"/>
    <property type="molecule type" value="Genomic_DNA"/>
</dbReference>
<organism evidence="2 3">
    <name type="scientific">Roseateles albus</name>
    <dbReference type="NCBI Taxonomy" id="2987525"/>
    <lineage>
        <taxon>Bacteria</taxon>
        <taxon>Pseudomonadati</taxon>
        <taxon>Pseudomonadota</taxon>
        <taxon>Betaproteobacteria</taxon>
        <taxon>Burkholderiales</taxon>
        <taxon>Sphaerotilaceae</taxon>
        <taxon>Roseateles</taxon>
    </lineage>
</organism>
<evidence type="ECO:0000313" key="2">
    <source>
        <dbReference type="EMBL" id="MDC8769970.1"/>
    </source>
</evidence>
<keyword evidence="1" id="KW-0732">Signal</keyword>
<reference evidence="2 3" key="1">
    <citation type="submission" date="2022-10" db="EMBL/GenBank/DDBJ databases">
        <title>Paucibacter sp. hw1 Genome sequencing.</title>
        <authorList>
            <person name="Park S."/>
        </authorList>
    </citation>
    <scope>NUCLEOTIDE SEQUENCE [LARGE SCALE GENOMIC DNA]</scope>
    <source>
        <strain evidence="3">hw1</strain>
    </source>
</reference>
<accession>A0ABT5K7P1</accession>